<reference evidence="9" key="1">
    <citation type="submission" date="2021-05" db="EMBL/GenBank/DDBJ databases">
        <authorList>
            <person name="Stam R."/>
        </authorList>
    </citation>
    <scope>NUCLEOTIDE SEQUENCE</scope>
    <source>
        <strain evidence="9">CS162</strain>
    </source>
</reference>
<feature type="transmembrane region" description="Helical" evidence="7">
    <location>
        <begin position="221"/>
        <end position="241"/>
    </location>
</feature>
<keyword evidence="2" id="KW-0813">Transport</keyword>
<dbReference type="InterPro" id="IPR036259">
    <property type="entry name" value="MFS_trans_sf"/>
</dbReference>
<feature type="region of interest" description="Disordered" evidence="6">
    <location>
        <begin position="1"/>
        <end position="20"/>
    </location>
</feature>
<evidence type="ECO:0000256" key="3">
    <source>
        <dbReference type="ARBA" id="ARBA00022692"/>
    </source>
</evidence>
<dbReference type="AlphaFoldDB" id="A0A8J2I3C6"/>
<evidence type="ECO:0000256" key="1">
    <source>
        <dbReference type="ARBA" id="ARBA00004141"/>
    </source>
</evidence>
<feature type="transmembrane region" description="Helical" evidence="7">
    <location>
        <begin position="132"/>
        <end position="152"/>
    </location>
</feature>
<dbReference type="SUPFAM" id="SSF103473">
    <property type="entry name" value="MFS general substrate transporter"/>
    <property type="match status" value="2"/>
</dbReference>
<dbReference type="PRINTS" id="PR01036">
    <property type="entry name" value="TCRTETB"/>
</dbReference>
<accession>A0A8J2I3C6</accession>
<dbReference type="RefSeq" id="XP_043169816.1">
    <property type="nucleotide sequence ID" value="XM_043313881.1"/>
</dbReference>
<dbReference type="Proteomes" id="UP000676310">
    <property type="component" value="Unassembled WGS sequence"/>
</dbReference>
<dbReference type="EMBL" id="CAJRGZ010000019">
    <property type="protein sequence ID" value="CAG5162656.1"/>
    <property type="molecule type" value="Genomic_DNA"/>
</dbReference>
<evidence type="ECO:0000259" key="8">
    <source>
        <dbReference type="PROSITE" id="PS50850"/>
    </source>
</evidence>
<dbReference type="GO" id="GO:0022857">
    <property type="term" value="F:transmembrane transporter activity"/>
    <property type="evidence" value="ECO:0007669"/>
    <property type="project" value="InterPro"/>
</dbReference>
<evidence type="ECO:0000256" key="5">
    <source>
        <dbReference type="ARBA" id="ARBA00023136"/>
    </source>
</evidence>
<evidence type="ECO:0000256" key="4">
    <source>
        <dbReference type="ARBA" id="ARBA00022989"/>
    </source>
</evidence>
<feature type="transmembrane region" description="Helical" evidence="7">
    <location>
        <begin position="68"/>
        <end position="90"/>
    </location>
</feature>
<dbReference type="CDD" id="cd17502">
    <property type="entry name" value="MFS_Azr1_MDR_like"/>
    <property type="match status" value="1"/>
</dbReference>
<keyword evidence="10" id="KW-1185">Reference proteome</keyword>
<keyword evidence="3 7" id="KW-0812">Transmembrane</keyword>
<feature type="domain" description="Major facilitator superfamily (MFS) profile" evidence="8">
    <location>
        <begin position="68"/>
        <end position="566"/>
    </location>
</feature>
<feature type="transmembrane region" description="Helical" evidence="7">
    <location>
        <begin position="456"/>
        <end position="478"/>
    </location>
</feature>
<dbReference type="OrthoDB" id="10021397at2759"/>
<protein>
    <recommendedName>
        <fullName evidence="8">Major facilitator superfamily (MFS) profile domain-containing protein</fullName>
    </recommendedName>
</protein>
<sequence length="566" mass="60208">MDSHKIDASAVPDTDTQFASGITTPDVLAEEKQRQHQQCMEEEVKSAQDETIDKVVEEYPRGLRLVPILIAILCAVFLTALDMTIIGTAIPKITDEFQGLNMVSWYGSAYFMTFGGFQSASGKFYRYFPLKWSFLGAIFVFEVGSLICAVAQNSTTFVVGRAIAGVGSAAVVTGAFTMAALSAEPKRRPALMGLVGAVYGLSSVVGPLLGGVFADTVSWRWCFYINLPIGGASAVLILFTYKTPPQVVIVKATWKEKVLQMDPLGIALVMGGIVAYILALENGGQKQPWGSSLVVGLLVGFVVILFTFIAWEIFNGERSMLPPRLLRERTLWQPSAFIFFYSSAYLVLLYYLPIYFQSVDNRSAINSGVLNLPLVLAMVIGSIISGGVVSKTGYAAPFMNVGAILATVATGLMYTFDIGTGLGKWIGYQALYGIAVGLGFQMAINTAQANATIGDMSSATATVFFFQTIGGAFSLTAAQSGFVNRMITTIASTAPNVDPHAVIGTGATQLRQTFTAEDLPGIVVAYMAGIKVALAIATALAGAAVLAAVLTPFKKLNMEKVQAGAA</sequence>
<dbReference type="FunFam" id="1.20.1720.10:FF:000012">
    <property type="entry name" value="MFS toxin efflux pump (AflT)"/>
    <property type="match status" value="1"/>
</dbReference>
<feature type="transmembrane region" description="Helical" evidence="7">
    <location>
        <begin position="158"/>
        <end position="183"/>
    </location>
</feature>
<gene>
    <name evidence="9" type="ORF">ALTATR162_LOCUS6260</name>
</gene>
<evidence type="ECO:0000256" key="2">
    <source>
        <dbReference type="ARBA" id="ARBA00022448"/>
    </source>
</evidence>
<feature type="transmembrane region" description="Helical" evidence="7">
    <location>
        <begin position="190"/>
        <end position="209"/>
    </location>
</feature>
<evidence type="ECO:0000256" key="7">
    <source>
        <dbReference type="SAM" id="Phobius"/>
    </source>
</evidence>
<dbReference type="FunFam" id="1.20.1250.20:FF:000196">
    <property type="entry name" value="MFS toxin efflux pump (AflT)"/>
    <property type="match status" value="1"/>
</dbReference>
<comment type="caution">
    <text evidence="9">The sequence shown here is derived from an EMBL/GenBank/DDBJ whole genome shotgun (WGS) entry which is preliminary data.</text>
</comment>
<comment type="subcellular location">
    <subcellularLocation>
        <location evidence="1">Membrane</location>
        <topology evidence="1">Multi-pass membrane protein</topology>
    </subcellularLocation>
</comment>
<dbReference type="InterPro" id="IPR020846">
    <property type="entry name" value="MFS_dom"/>
</dbReference>
<feature type="transmembrane region" description="Helical" evidence="7">
    <location>
        <begin position="396"/>
        <end position="414"/>
    </location>
</feature>
<dbReference type="GO" id="GO:0005886">
    <property type="term" value="C:plasma membrane"/>
    <property type="evidence" value="ECO:0007669"/>
    <property type="project" value="TreeGrafter"/>
</dbReference>
<evidence type="ECO:0000256" key="6">
    <source>
        <dbReference type="SAM" id="MobiDB-lite"/>
    </source>
</evidence>
<feature type="transmembrane region" description="Helical" evidence="7">
    <location>
        <begin position="261"/>
        <end position="280"/>
    </location>
</feature>
<dbReference type="InterPro" id="IPR011701">
    <property type="entry name" value="MFS"/>
</dbReference>
<feature type="transmembrane region" description="Helical" evidence="7">
    <location>
        <begin position="292"/>
        <end position="314"/>
    </location>
</feature>
<evidence type="ECO:0000313" key="10">
    <source>
        <dbReference type="Proteomes" id="UP000676310"/>
    </source>
</evidence>
<dbReference type="PANTHER" id="PTHR23501:SF177">
    <property type="entry name" value="MAJOR FACILITATOR SUPERFAMILY (MFS) PROFILE DOMAIN-CONTAINING PROTEIN-RELATED"/>
    <property type="match status" value="1"/>
</dbReference>
<name>A0A8J2I3C6_9PLEO</name>
<dbReference type="PROSITE" id="PS50850">
    <property type="entry name" value="MFS"/>
    <property type="match status" value="1"/>
</dbReference>
<feature type="transmembrane region" description="Helical" evidence="7">
    <location>
        <begin position="102"/>
        <end position="120"/>
    </location>
</feature>
<organism evidence="9 10">
    <name type="scientific">Alternaria atra</name>
    <dbReference type="NCBI Taxonomy" id="119953"/>
    <lineage>
        <taxon>Eukaryota</taxon>
        <taxon>Fungi</taxon>
        <taxon>Dikarya</taxon>
        <taxon>Ascomycota</taxon>
        <taxon>Pezizomycotina</taxon>
        <taxon>Dothideomycetes</taxon>
        <taxon>Pleosporomycetidae</taxon>
        <taxon>Pleosporales</taxon>
        <taxon>Pleosporineae</taxon>
        <taxon>Pleosporaceae</taxon>
        <taxon>Alternaria</taxon>
        <taxon>Alternaria sect. Ulocladioides</taxon>
    </lineage>
</organism>
<keyword evidence="5 7" id="KW-0472">Membrane</keyword>
<dbReference type="Pfam" id="PF07690">
    <property type="entry name" value="MFS_1"/>
    <property type="match status" value="1"/>
</dbReference>
<feature type="transmembrane region" description="Helical" evidence="7">
    <location>
        <begin position="368"/>
        <end position="389"/>
    </location>
</feature>
<proteinExistence type="predicted"/>
<dbReference type="PANTHER" id="PTHR23501">
    <property type="entry name" value="MAJOR FACILITATOR SUPERFAMILY"/>
    <property type="match status" value="1"/>
</dbReference>
<feature type="transmembrane region" description="Helical" evidence="7">
    <location>
        <begin position="523"/>
        <end position="550"/>
    </location>
</feature>
<keyword evidence="4 7" id="KW-1133">Transmembrane helix</keyword>
<dbReference type="GeneID" id="67018130"/>
<feature type="transmembrane region" description="Helical" evidence="7">
    <location>
        <begin position="335"/>
        <end position="356"/>
    </location>
</feature>
<feature type="transmembrane region" description="Helical" evidence="7">
    <location>
        <begin position="426"/>
        <end position="444"/>
    </location>
</feature>
<dbReference type="Gene3D" id="1.20.1720.10">
    <property type="entry name" value="Multidrug resistance protein D"/>
    <property type="match status" value="1"/>
</dbReference>
<evidence type="ECO:0000313" key="9">
    <source>
        <dbReference type="EMBL" id="CAG5162656.1"/>
    </source>
</evidence>
<dbReference type="Gene3D" id="1.20.1250.20">
    <property type="entry name" value="MFS general substrate transporter like domains"/>
    <property type="match status" value="1"/>
</dbReference>